<dbReference type="Gene3D" id="3.40.1390.10">
    <property type="entry name" value="MurE/MurF, N-terminal domain"/>
    <property type="match status" value="1"/>
</dbReference>
<evidence type="ECO:0000256" key="1">
    <source>
        <dbReference type="ARBA" id="ARBA00022490"/>
    </source>
</evidence>
<dbReference type="InterPro" id="IPR051046">
    <property type="entry name" value="MurCDEF_CellWall_CoF430Synth"/>
</dbReference>
<evidence type="ECO:0000259" key="12">
    <source>
        <dbReference type="Pfam" id="PF08245"/>
    </source>
</evidence>
<keyword evidence="14" id="KW-1185">Reference proteome</keyword>
<gene>
    <name evidence="13" type="ORF">VC03_00680</name>
</gene>
<dbReference type="NCBIfam" id="TIGR01143">
    <property type="entry name" value="murF"/>
    <property type="match status" value="1"/>
</dbReference>
<dbReference type="PATRIC" id="fig|1069640.6.peg.128"/>
<keyword evidence="1" id="KW-0963">Cytoplasm</keyword>
<evidence type="ECO:0000259" key="11">
    <source>
        <dbReference type="Pfam" id="PF02875"/>
    </source>
</evidence>
<dbReference type="InterPro" id="IPR035911">
    <property type="entry name" value="MurE/MurF_N"/>
</dbReference>
<dbReference type="GO" id="GO:0071555">
    <property type="term" value="P:cell wall organization"/>
    <property type="evidence" value="ECO:0007669"/>
    <property type="project" value="UniProtKB-KW"/>
</dbReference>
<dbReference type="GO" id="GO:0047480">
    <property type="term" value="F:UDP-N-acetylmuramoyl-tripeptide-D-alanyl-D-alanine ligase activity"/>
    <property type="evidence" value="ECO:0007669"/>
    <property type="project" value="UniProtKB-EC"/>
</dbReference>
<keyword evidence="5" id="KW-0067">ATP-binding</keyword>
<keyword evidence="9 10" id="KW-0961">Cell wall biogenesis/degradation</keyword>
<evidence type="ECO:0000256" key="4">
    <source>
        <dbReference type="ARBA" id="ARBA00022741"/>
    </source>
</evidence>
<dbReference type="UniPathway" id="UPA00219"/>
<name>A0A0E3Z9D2_9FUSO</name>
<dbReference type="GO" id="GO:0009252">
    <property type="term" value="P:peptidoglycan biosynthetic process"/>
    <property type="evidence" value="ECO:0007669"/>
    <property type="project" value="UniProtKB-UniPathway"/>
</dbReference>
<dbReference type="GO" id="GO:0005524">
    <property type="term" value="F:ATP binding"/>
    <property type="evidence" value="ECO:0007669"/>
    <property type="project" value="UniProtKB-KW"/>
</dbReference>
<dbReference type="InterPro" id="IPR005863">
    <property type="entry name" value="UDP-N-AcMur_synth"/>
</dbReference>
<dbReference type="GO" id="GO:0008766">
    <property type="term" value="F:UDP-N-acetylmuramoylalanyl-D-glutamyl-2,6-diaminopimelate-D-alanyl-D-alanine ligase activity"/>
    <property type="evidence" value="ECO:0007669"/>
    <property type="project" value="RHEA"/>
</dbReference>
<dbReference type="Pfam" id="PF08245">
    <property type="entry name" value="Mur_ligase_M"/>
    <property type="match status" value="1"/>
</dbReference>
<dbReference type="InterPro" id="IPR036615">
    <property type="entry name" value="Mur_ligase_C_dom_sf"/>
</dbReference>
<dbReference type="Proteomes" id="UP000033103">
    <property type="component" value="Chromosome"/>
</dbReference>
<dbReference type="SUPFAM" id="SSF53623">
    <property type="entry name" value="MurD-like peptide ligases, catalytic domain"/>
    <property type="match status" value="1"/>
</dbReference>
<evidence type="ECO:0000256" key="2">
    <source>
        <dbReference type="ARBA" id="ARBA00022598"/>
    </source>
</evidence>
<dbReference type="SUPFAM" id="SSF63418">
    <property type="entry name" value="MurE/MurF N-terminal domain"/>
    <property type="match status" value="1"/>
</dbReference>
<evidence type="ECO:0000313" key="14">
    <source>
        <dbReference type="Proteomes" id="UP000033103"/>
    </source>
</evidence>
<dbReference type="InterPro" id="IPR004101">
    <property type="entry name" value="Mur_ligase_C"/>
</dbReference>
<comment type="pathway">
    <text evidence="10">Cell wall biogenesis; peptidoglycan biosynthesis.</text>
</comment>
<keyword evidence="6 10" id="KW-0133">Cell shape</keyword>
<dbReference type="EMBL" id="CP011280">
    <property type="protein sequence ID" value="AKC95107.1"/>
    <property type="molecule type" value="Genomic_DNA"/>
</dbReference>
<proteinExistence type="predicted"/>
<keyword evidence="8 10" id="KW-0131">Cell cycle</keyword>
<evidence type="ECO:0000256" key="8">
    <source>
        <dbReference type="ARBA" id="ARBA00023306"/>
    </source>
</evidence>
<dbReference type="GO" id="GO:0005737">
    <property type="term" value="C:cytoplasm"/>
    <property type="evidence" value="ECO:0007669"/>
    <property type="project" value="UniProtKB-SubCell"/>
</dbReference>
<dbReference type="SUPFAM" id="SSF53244">
    <property type="entry name" value="MurD-like peptide ligases, peptide-binding domain"/>
    <property type="match status" value="1"/>
</dbReference>
<evidence type="ECO:0000256" key="5">
    <source>
        <dbReference type="ARBA" id="ARBA00022840"/>
    </source>
</evidence>
<keyword evidence="4" id="KW-0547">Nucleotide-binding</keyword>
<dbReference type="Pfam" id="PF02875">
    <property type="entry name" value="Mur_ligase_C"/>
    <property type="match status" value="1"/>
</dbReference>
<dbReference type="OrthoDB" id="9801978at2"/>
<evidence type="ECO:0000256" key="6">
    <source>
        <dbReference type="ARBA" id="ARBA00022960"/>
    </source>
</evidence>
<organism evidence="13 14">
    <name type="scientific">Sneathia vaginalis</name>
    <dbReference type="NCBI Taxonomy" id="187101"/>
    <lineage>
        <taxon>Bacteria</taxon>
        <taxon>Fusobacteriati</taxon>
        <taxon>Fusobacteriota</taxon>
        <taxon>Fusobacteriia</taxon>
        <taxon>Fusobacteriales</taxon>
        <taxon>Leptotrichiaceae</taxon>
        <taxon>Sneathia</taxon>
    </lineage>
</organism>
<dbReference type="GO" id="GO:0051301">
    <property type="term" value="P:cell division"/>
    <property type="evidence" value="ECO:0007669"/>
    <property type="project" value="UniProtKB-KW"/>
</dbReference>
<evidence type="ECO:0000256" key="10">
    <source>
        <dbReference type="RuleBase" id="RU004136"/>
    </source>
</evidence>
<protein>
    <recommendedName>
        <fullName evidence="10">UDP-N-acetylmuramoyl-tripeptide--D-alanyl-D-alanine ligase</fullName>
        <ecNumber evidence="10">6.3.2.10</ecNumber>
    </recommendedName>
</protein>
<comment type="subcellular location">
    <subcellularLocation>
        <location evidence="10">Cytoplasm</location>
    </subcellularLocation>
</comment>
<evidence type="ECO:0000256" key="3">
    <source>
        <dbReference type="ARBA" id="ARBA00022618"/>
    </source>
</evidence>
<comment type="function">
    <text evidence="10">Involved in cell wall formation. Catalyzes the final step in the synthesis of UDP-N-acetylmuramoyl-pentapeptide, the precursor of murein.</text>
</comment>
<dbReference type="AlphaFoldDB" id="A0A0E3Z9D2"/>
<accession>A0A0E3Z9D2</accession>
<dbReference type="STRING" id="187101.VC03_00680"/>
<reference evidence="13 14" key="1">
    <citation type="journal article" date="2012" name="BMC Genomics">
        <title>Genomic sequence analysis and characterization of Sneathia amnii sp. nov.</title>
        <authorList>
            <consortium name="Vaginal Microbiome Consortium (additional members)"/>
            <person name="Harwich M.D.Jr."/>
            <person name="Serrano M.G."/>
            <person name="Fettweis J.M."/>
            <person name="Alves J.M."/>
            <person name="Reimers M.A."/>
            <person name="Buck G.A."/>
            <person name="Jefferson K.K."/>
        </authorList>
    </citation>
    <scope>NUCLEOTIDE SEQUENCE [LARGE SCALE GENOMIC DNA]</scope>
    <source>
        <strain evidence="13 14">SN35</strain>
    </source>
</reference>
<dbReference type="EC" id="6.3.2.10" evidence="10"/>
<dbReference type="HOGENOM" id="CLU_031507_1_1_0"/>
<dbReference type="GO" id="GO:0008360">
    <property type="term" value="P:regulation of cell shape"/>
    <property type="evidence" value="ECO:0007669"/>
    <property type="project" value="UniProtKB-KW"/>
</dbReference>
<comment type="catalytic activity">
    <reaction evidence="10">
        <text>D-alanyl-D-alanine + UDP-N-acetyl-alpha-D-muramoyl-L-alanyl-gamma-D-glutamyl-meso-2,6-diaminopimelate + ATP = UDP-N-acetyl-alpha-D-muramoyl-L-alanyl-gamma-D-glutamyl-meso-2,6-diaminopimeloyl-D-alanyl-D-alanine + ADP + phosphate + H(+)</text>
        <dbReference type="Rhea" id="RHEA:28374"/>
        <dbReference type="ChEBI" id="CHEBI:15378"/>
        <dbReference type="ChEBI" id="CHEBI:30616"/>
        <dbReference type="ChEBI" id="CHEBI:43474"/>
        <dbReference type="ChEBI" id="CHEBI:57822"/>
        <dbReference type="ChEBI" id="CHEBI:61386"/>
        <dbReference type="ChEBI" id="CHEBI:83905"/>
        <dbReference type="ChEBI" id="CHEBI:456216"/>
        <dbReference type="EC" id="6.3.2.10"/>
    </reaction>
</comment>
<keyword evidence="7 10" id="KW-0573">Peptidoglycan synthesis</keyword>
<evidence type="ECO:0000256" key="7">
    <source>
        <dbReference type="ARBA" id="ARBA00022984"/>
    </source>
</evidence>
<dbReference type="PANTHER" id="PTHR43024:SF1">
    <property type="entry name" value="UDP-N-ACETYLMURAMOYL-TRIPEPTIDE--D-ALANYL-D-ALANINE LIGASE"/>
    <property type="match status" value="1"/>
</dbReference>
<dbReference type="RefSeq" id="WP_046328213.1">
    <property type="nucleotide sequence ID" value="NZ_CP011280.1"/>
</dbReference>
<evidence type="ECO:0000313" key="13">
    <source>
        <dbReference type="EMBL" id="AKC95107.1"/>
    </source>
</evidence>
<keyword evidence="3 10" id="KW-0132">Cell division</keyword>
<dbReference type="KEGG" id="sns:VC03_00680"/>
<dbReference type="Gene3D" id="3.90.190.20">
    <property type="entry name" value="Mur ligase, C-terminal domain"/>
    <property type="match status" value="1"/>
</dbReference>
<feature type="domain" description="Mur ligase central" evidence="12">
    <location>
        <begin position="92"/>
        <end position="249"/>
    </location>
</feature>
<dbReference type="PANTHER" id="PTHR43024">
    <property type="entry name" value="UDP-N-ACETYLMURAMOYL-TRIPEPTIDE--D-ALANYL-D-ALANINE LIGASE"/>
    <property type="match status" value="1"/>
</dbReference>
<evidence type="ECO:0000256" key="9">
    <source>
        <dbReference type="ARBA" id="ARBA00023316"/>
    </source>
</evidence>
<keyword evidence="2" id="KW-0436">Ligase</keyword>
<sequence length="405" mass="46458">MTKTEIFKKIIKTDFNFSGRVCIDSRMLEKGDIFIAIRNGNNFVNTAIQKGCFPIYDNGKYEVGLKVDDSSEFIKQFAREYREYLDATVIGITGSNGKTTVKDVLAHLLDNSYKTEGNHNNLIGEPLTILNCPITSKYLVLEMGMSKLGEIDELASIAKPDYSIITNIGDSHLEFLKTRENVFHAKCEIIKHTKYMTIVNGEDEFLSTLDKPNVIKVKLDKYTPNDTYTHFVFKGKTYETNLHGKHNAQDICLTLEVLEQMKVKLDEDKLKDIKITDMRFQIIKKNGNIYINDAYNAAPKSVESSLLTLNELFKNKKKYLVLGDMLELGENEIKYHEDLKYVLDKIDYEKVYLYGKLMSHLNADRCIHTMDKEEIKKDLDKLCDVVIFLKGSRGMKLEEIIGSDK</sequence>
<dbReference type="InterPro" id="IPR036565">
    <property type="entry name" value="Mur-like_cat_sf"/>
</dbReference>
<feature type="domain" description="Mur ligase C-terminal" evidence="11">
    <location>
        <begin position="278"/>
        <end position="364"/>
    </location>
</feature>
<dbReference type="Gene3D" id="3.40.1190.10">
    <property type="entry name" value="Mur-like, catalytic domain"/>
    <property type="match status" value="1"/>
</dbReference>
<dbReference type="InterPro" id="IPR013221">
    <property type="entry name" value="Mur_ligase_cen"/>
</dbReference>